<dbReference type="PANTHER" id="PTHR12577:SF7">
    <property type="entry name" value="DACHSHUND HOMOLOG 2"/>
    <property type="match status" value="1"/>
</dbReference>
<sequence length="56" mass="5977">LDLPFMMMPHPLLPVGLPPASVAMAMNQMNHLNTIANMVASAQVHSPVSRPTSAIK</sequence>
<feature type="non-terminal residue" evidence="1">
    <location>
        <position position="1"/>
    </location>
</feature>
<reference evidence="1 2" key="1">
    <citation type="submission" date="2024-05" db="EMBL/GenBank/DDBJ databases">
        <title>Genome sequencing and assembly of Indian major carp, Cirrhinus mrigala (Hamilton, 1822).</title>
        <authorList>
            <person name="Mohindra V."/>
            <person name="Chowdhury L.M."/>
            <person name="Lal K."/>
            <person name="Jena J.K."/>
        </authorList>
    </citation>
    <scope>NUCLEOTIDE SEQUENCE [LARGE SCALE GENOMIC DNA]</scope>
    <source>
        <strain evidence="1">CM1030</strain>
        <tissue evidence="1">Blood</tissue>
    </source>
</reference>
<name>A0ABD0S008_CIRMR</name>
<comment type="caution">
    <text evidence="1">The sequence shown here is derived from an EMBL/GenBank/DDBJ whole genome shotgun (WGS) entry which is preliminary data.</text>
</comment>
<dbReference type="EMBL" id="JAMKFB020000001">
    <property type="protein sequence ID" value="KAL0204135.1"/>
    <property type="molecule type" value="Genomic_DNA"/>
</dbReference>
<dbReference type="InterPro" id="IPR052417">
    <property type="entry name" value="Dachshund_domain"/>
</dbReference>
<keyword evidence="2" id="KW-1185">Reference proteome</keyword>
<dbReference type="AlphaFoldDB" id="A0ABD0S008"/>
<gene>
    <name evidence="1" type="ORF">M9458_002153</name>
</gene>
<evidence type="ECO:0000313" key="2">
    <source>
        <dbReference type="Proteomes" id="UP001529510"/>
    </source>
</evidence>
<proteinExistence type="predicted"/>
<evidence type="ECO:0008006" key="3">
    <source>
        <dbReference type="Google" id="ProtNLM"/>
    </source>
</evidence>
<feature type="non-terminal residue" evidence="1">
    <location>
        <position position="56"/>
    </location>
</feature>
<evidence type="ECO:0000313" key="1">
    <source>
        <dbReference type="EMBL" id="KAL0204135.1"/>
    </source>
</evidence>
<dbReference type="PANTHER" id="PTHR12577">
    <property type="entry name" value="DACHSHUND"/>
    <property type="match status" value="1"/>
</dbReference>
<accession>A0ABD0S008</accession>
<protein>
    <recommendedName>
        <fullName evidence="3">Dachshund</fullName>
    </recommendedName>
</protein>
<dbReference type="Proteomes" id="UP001529510">
    <property type="component" value="Unassembled WGS sequence"/>
</dbReference>
<organism evidence="1 2">
    <name type="scientific">Cirrhinus mrigala</name>
    <name type="common">Mrigala</name>
    <dbReference type="NCBI Taxonomy" id="683832"/>
    <lineage>
        <taxon>Eukaryota</taxon>
        <taxon>Metazoa</taxon>
        <taxon>Chordata</taxon>
        <taxon>Craniata</taxon>
        <taxon>Vertebrata</taxon>
        <taxon>Euteleostomi</taxon>
        <taxon>Actinopterygii</taxon>
        <taxon>Neopterygii</taxon>
        <taxon>Teleostei</taxon>
        <taxon>Ostariophysi</taxon>
        <taxon>Cypriniformes</taxon>
        <taxon>Cyprinidae</taxon>
        <taxon>Labeoninae</taxon>
        <taxon>Labeonini</taxon>
        <taxon>Cirrhinus</taxon>
    </lineage>
</organism>